<evidence type="ECO:0000313" key="6">
    <source>
        <dbReference type="Proteomes" id="UP000008495"/>
    </source>
</evidence>
<accession>K6WB58</accession>
<dbReference type="Gene3D" id="1.10.357.10">
    <property type="entry name" value="Tetracycline Repressor, domain 2"/>
    <property type="match status" value="1"/>
</dbReference>
<name>K6WB58_9MICO</name>
<evidence type="ECO:0000256" key="1">
    <source>
        <dbReference type="ARBA" id="ARBA00023125"/>
    </source>
</evidence>
<dbReference type="InterPro" id="IPR050109">
    <property type="entry name" value="HTH-type_TetR-like_transc_reg"/>
</dbReference>
<dbReference type="InterPro" id="IPR041484">
    <property type="entry name" value="TetR_C_25"/>
</dbReference>
<dbReference type="PANTHER" id="PTHR30055:SF146">
    <property type="entry name" value="HTH-TYPE TRANSCRIPTIONAL DUAL REGULATOR CECR"/>
    <property type="match status" value="1"/>
</dbReference>
<evidence type="ECO:0000256" key="3">
    <source>
        <dbReference type="SAM" id="MobiDB-lite"/>
    </source>
</evidence>
<organism evidence="5 6">
    <name type="scientific">Austwickia chelonae NBRC 105200</name>
    <dbReference type="NCBI Taxonomy" id="1184607"/>
    <lineage>
        <taxon>Bacteria</taxon>
        <taxon>Bacillati</taxon>
        <taxon>Actinomycetota</taxon>
        <taxon>Actinomycetes</taxon>
        <taxon>Micrococcales</taxon>
        <taxon>Dermatophilaceae</taxon>
        <taxon>Austwickia</taxon>
    </lineage>
</organism>
<dbReference type="eggNOG" id="COG1309">
    <property type="taxonomic scope" value="Bacteria"/>
</dbReference>
<feature type="compositionally biased region" description="Basic and acidic residues" evidence="3">
    <location>
        <begin position="204"/>
        <end position="215"/>
    </location>
</feature>
<dbReference type="Proteomes" id="UP000008495">
    <property type="component" value="Unassembled WGS sequence"/>
</dbReference>
<dbReference type="PANTHER" id="PTHR30055">
    <property type="entry name" value="HTH-TYPE TRANSCRIPTIONAL REGULATOR RUTR"/>
    <property type="match status" value="1"/>
</dbReference>
<feature type="domain" description="HTH tetR-type" evidence="4">
    <location>
        <begin position="8"/>
        <end position="68"/>
    </location>
</feature>
<dbReference type="GO" id="GO:0003700">
    <property type="term" value="F:DNA-binding transcription factor activity"/>
    <property type="evidence" value="ECO:0007669"/>
    <property type="project" value="TreeGrafter"/>
</dbReference>
<dbReference type="SUPFAM" id="SSF46689">
    <property type="entry name" value="Homeodomain-like"/>
    <property type="match status" value="1"/>
</dbReference>
<evidence type="ECO:0000256" key="2">
    <source>
        <dbReference type="PROSITE-ProRule" id="PRU00335"/>
    </source>
</evidence>
<evidence type="ECO:0000259" key="4">
    <source>
        <dbReference type="PROSITE" id="PS50977"/>
    </source>
</evidence>
<dbReference type="Pfam" id="PF17933">
    <property type="entry name" value="TetR_C_25"/>
    <property type="match status" value="1"/>
</dbReference>
<keyword evidence="6" id="KW-1185">Reference proteome</keyword>
<comment type="caution">
    <text evidence="5">The sequence shown here is derived from an EMBL/GenBank/DDBJ whole genome shotgun (WGS) entry which is preliminary data.</text>
</comment>
<dbReference type="OrthoDB" id="3403733at2"/>
<dbReference type="GO" id="GO:0000976">
    <property type="term" value="F:transcription cis-regulatory region binding"/>
    <property type="evidence" value="ECO:0007669"/>
    <property type="project" value="TreeGrafter"/>
</dbReference>
<dbReference type="PROSITE" id="PS50977">
    <property type="entry name" value="HTH_TETR_2"/>
    <property type="match status" value="1"/>
</dbReference>
<sequence length="221" mass="24150">MSSINGDLTTRARIRNAALAEFAATGLNRTTIRAIAARAEVSPALVIHHFGSKDGLRAACDEHLLHWLRTENTAAFAGLQLPTRAEYMRAQTEFTTLYGYLRCVVTDGGPAADQLFDQIVDDTESFLALGEEAGTVRPSPDPRARAVISSAIGLGLLAFDEQIARHLGGKSLLDPHVLDRYIAYTLDLYTHGMLTTPITFANDPETRQEDNRERTPPTGTE</sequence>
<keyword evidence="1 2" id="KW-0238">DNA-binding</keyword>
<feature type="DNA-binding region" description="H-T-H motif" evidence="2">
    <location>
        <begin position="31"/>
        <end position="50"/>
    </location>
</feature>
<dbReference type="Pfam" id="PF00440">
    <property type="entry name" value="TetR_N"/>
    <property type="match status" value="1"/>
</dbReference>
<dbReference type="InterPro" id="IPR001647">
    <property type="entry name" value="HTH_TetR"/>
</dbReference>
<dbReference type="RefSeq" id="WP_006503804.1">
    <property type="nucleotide sequence ID" value="NZ_BAGZ01000018.1"/>
</dbReference>
<proteinExistence type="predicted"/>
<protein>
    <submittedName>
        <fullName evidence="5">Putative TetR family transcriptional regulator</fullName>
    </submittedName>
</protein>
<dbReference type="STRING" id="100225.SAMN05421595_2907"/>
<evidence type="ECO:0000313" key="5">
    <source>
        <dbReference type="EMBL" id="GAB79047.1"/>
    </source>
</evidence>
<gene>
    <name evidence="5" type="ORF">AUCHE_18_00480</name>
</gene>
<feature type="region of interest" description="Disordered" evidence="3">
    <location>
        <begin position="199"/>
        <end position="221"/>
    </location>
</feature>
<reference evidence="5 6" key="1">
    <citation type="submission" date="2012-08" db="EMBL/GenBank/DDBJ databases">
        <title>Whole genome shotgun sequence of Austwickia chelonae NBRC 105200.</title>
        <authorList>
            <person name="Yoshida I."/>
            <person name="Hosoyama A."/>
            <person name="Tsuchikane K."/>
            <person name="Katsumata H."/>
            <person name="Ando Y."/>
            <person name="Ohji S."/>
            <person name="Hamada M."/>
            <person name="Tamura T."/>
            <person name="Yamazoe A."/>
            <person name="Yamazaki S."/>
            <person name="Fujita N."/>
        </authorList>
    </citation>
    <scope>NUCLEOTIDE SEQUENCE [LARGE SCALE GENOMIC DNA]</scope>
    <source>
        <strain evidence="5 6">NBRC 105200</strain>
    </source>
</reference>
<dbReference type="EMBL" id="BAGZ01000018">
    <property type="protein sequence ID" value="GAB79047.1"/>
    <property type="molecule type" value="Genomic_DNA"/>
</dbReference>
<dbReference type="InterPro" id="IPR009057">
    <property type="entry name" value="Homeodomain-like_sf"/>
</dbReference>
<dbReference type="AlphaFoldDB" id="K6WB58"/>